<dbReference type="EMBL" id="SNXY01000013">
    <property type="protein sequence ID" value="TDP81157.1"/>
    <property type="molecule type" value="Genomic_DNA"/>
</dbReference>
<evidence type="ECO:0000256" key="2">
    <source>
        <dbReference type="ARBA" id="ARBA00022801"/>
    </source>
</evidence>
<comment type="caution">
    <text evidence="5">The sequence shown here is derived from an EMBL/GenBank/DDBJ whole genome shotgun (WGS) entry which is preliminary data.</text>
</comment>
<dbReference type="RefSeq" id="WP_126542025.1">
    <property type="nucleotide sequence ID" value="NZ_BSPM01000003.1"/>
</dbReference>
<dbReference type="InterPro" id="IPR008928">
    <property type="entry name" value="6-hairpin_glycosidase_sf"/>
</dbReference>
<name>A0A4R6R6J4_9HYPH</name>
<dbReference type="InterPro" id="IPR004888">
    <property type="entry name" value="Glycoside_hydrolase_63"/>
</dbReference>
<keyword evidence="3" id="KW-0326">Glycosidase</keyword>
<evidence type="ECO:0000256" key="3">
    <source>
        <dbReference type="ARBA" id="ARBA00023295"/>
    </source>
</evidence>
<dbReference type="OrthoDB" id="9781878at2"/>
<keyword evidence="2" id="KW-0378">Hydrolase</keyword>
<dbReference type="InterPro" id="IPR054491">
    <property type="entry name" value="MGH1-like_GH"/>
</dbReference>
<evidence type="ECO:0000259" key="4">
    <source>
        <dbReference type="Pfam" id="PF22422"/>
    </source>
</evidence>
<proteinExistence type="inferred from homology"/>
<dbReference type="GO" id="GO:0016853">
    <property type="term" value="F:isomerase activity"/>
    <property type="evidence" value="ECO:0007669"/>
    <property type="project" value="UniProtKB-KW"/>
</dbReference>
<sequence>MPIDTTIPAARAWNSWTDRPAEMVFLPLGVRVTPVLYSTRLRRASLAEPRRDAVRLGAHDVDGTVVDLSVEHGGTTLDLSWRKADTYAVAGAWNGRVLGEWGLRFWVSLCLSADGGETVHHDAARRAAYVKVGSRFVALVTADEPVQVTAHVDVAALAADFEANGYFHLASRGTEAPVLALRFNLEMMRRARFAAAVADDLDLAVEKARAALARGEPAPAPVLHVGRHAGALDAVRDVIAWNTIYDADNHRAYTAVSRIWNLGRFAVWFNDTTYAAMMAGLFDGGLCAENFATALAGATPQGNVACIVTSNDAWVDRTQAPNGALMLWLSYLRRRDRSLLEAGYGPLARNQRWWRAHRDPDGIGLVSCGTSDVGEGLYKGTHFGARNETGMDNSPTHDEAVYDPRTRTLSLIDVGLNCTLALDAEMLALAAAELGRDDEAAEFAALAGDSRARIADELWDEERGLFANRHRGGGFVRSVGPTSLYSLICGAATETQARRLLAALDDPALFGGPFGLPNVARADPAYADNVYWRGRIWPNVNWFVWLGLRRYNFFAEASALAEKSLSLFMRSWESERMCGENYGAETGALTDQPDTDRFCTWGAMLPLTAVGEILDVDPWRGLEIVATGEPVTLGPLASPLGPVRLEAADGRLVLTRGRAVLLDTDFRGRMSRIEIEPGRIALTLAAAEPGRPARFAFPAVDPAQVVAARFAGTAVAVGPGERGGIALDVTPGAAAADLVLHLDRAG</sequence>
<evidence type="ECO:0000256" key="1">
    <source>
        <dbReference type="ARBA" id="ARBA00010833"/>
    </source>
</evidence>
<dbReference type="InterPro" id="IPR012341">
    <property type="entry name" value="6hp_glycosidase-like_sf"/>
</dbReference>
<dbReference type="PANTHER" id="PTHR10412:SF11">
    <property type="entry name" value="MANNOSYL-OLIGOSACCHARIDE GLUCOSIDASE"/>
    <property type="match status" value="1"/>
</dbReference>
<reference evidence="5 6" key="1">
    <citation type="submission" date="2019-03" db="EMBL/GenBank/DDBJ databases">
        <title>Genomic Encyclopedia of Type Strains, Phase IV (KMG-IV): sequencing the most valuable type-strain genomes for metagenomic binning, comparative biology and taxonomic classification.</title>
        <authorList>
            <person name="Goeker M."/>
        </authorList>
    </citation>
    <scope>NUCLEOTIDE SEQUENCE [LARGE SCALE GENOMIC DNA]</scope>
    <source>
        <strain evidence="5 6">DSM 102969</strain>
    </source>
</reference>
<dbReference type="Gene3D" id="1.50.10.10">
    <property type="match status" value="1"/>
</dbReference>
<organism evidence="5 6">
    <name type="scientific">Oharaeibacter diazotrophicus</name>
    <dbReference type="NCBI Taxonomy" id="1920512"/>
    <lineage>
        <taxon>Bacteria</taxon>
        <taxon>Pseudomonadati</taxon>
        <taxon>Pseudomonadota</taxon>
        <taxon>Alphaproteobacteria</taxon>
        <taxon>Hyphomicrobiales</taxon>
        <taxon>Pleomorphomonadaceae</taxon>
        <taxon>Oharaeibacter</taxon>
    </lineage>
</organism>
<dbReference type="GO" id="GO:0006487">
    <property type="term" value="P:protein N-linked glycosylation"/>
    <property type="evidence" value="ECO:0007669"/>
    <property type="project" value="TreeGrafter"/>
</dbReference>
<feature type="domain" description="Mannosylglycerate hydrolase MGH1-like glycoside hydrolase" evidence="4">
    <location>
        <begin position="267"/>
        <end position="591"/>
    </location>
</feature>
<evidence type="ECO:0000313" key="5">
    <source>
        <dbReference type="EMBL" id="TDP81157.1"/>
    </source>
</evidence>
<protein>
    <submittedName>
        <fullName evidence="5">Putative isomerase</fullName>
    </submittedName>
</protein>
<dbReference type="SUPFAM" id="SSF48208">
    <property type="entry name" value="Six-hairpin glycosidases"/>
    <property type="match status" value="1"/>
</dbReference>
<dbReference type="AlphaFoldDB" id="A0A4R6R6J4"/>
<evidence type="ECO:0000313" key="6">
    <source>
        <dbReference type="Proteomes" id="UP000294547"/>
    </source>
</evidence>
<dbReference type="GO" id="GO:0009311">
    <property type="term" value="P:oligosaccharide metabolic process"/>
    <property type="evidence" value="ECO:0007669"/>
    <property type="project" value="InterPro"/>
</dbReference>
<dbReference type="GO" id="GO:0004573">
    <property type="term" value="F:Glc3Man9GlcNAc2 oligosaccharide glucosidase activity"/>
    <property type="evidence" value="ECO:0007669"/>
    <property type="project" value="InterPro"/>
</dbReference>
<dbReference type="Pfam" id="PF22422">
    <property type="entry name" value="MGH1-like_GH"/>
    <property type="match status" value="1"/>
</dbReference>
<accession>A0A4R6R6J4</accession>
<gene>
    <name evidence="5" type="ORF">EDD54_4490</name>
</gene>
<keyword evidence="5" id="KW-0413">Isomerase</keyword>
<comment type="similarity">
    <text evidence="1">Belongs to the glycosyl hydrolase 63 family.</text>
</comment>
<keyword evidence="6" id="KW-1185">Reference proteome</keyword>
<dbReference type="PANTHER" id="PTHR10412">
    <property type="entry name" value="MANNOSYL-OLIGOSACCHARIDE GLUCOSIDASE"/>
    <property type="match status" value="1"/>
</dbReference>
<dbReference type="Proteomes" id="UP000294547">
    <property type="component" value="Unassembled WGS sequence"/>
</dbReference>